<evidence type="ECO:0000256" key="1">
    <source>
        <dbReference type="PROSITE-ProRule" id="PRU00409"/>
    </source>
</evidence>
<evidence type="ECO:0000313" key="4">
    <source>
        <dbReference type="Proteomes" id="UP000198755"/>
    </source>
</evidence>
<protein>
    <submittedName>
        <fullName evidence="3">Carbamoyl-phosphate synthase large subunit</fullName>
    </submittedName>
</protein>
<keyword evidence="1" id="KW-0547">Nucleotide-binding</keyword>
<evidence type="ECO:0000313" key="3">
    <source>
        <dbReference type="EMBL" id="SFK09544.1"/>
    </source>
</evidence>
<dbReference type="NCBIfam" id="NF009402">
    <property type="entry name" value="PRK12767.1-1"/>
    <property type="match status" value="1"/>
</dbReference>
<dbReference type="PROSITE" id="PS50975">
    <property type="entry name" value="ATP_GRASP"/>
    <property type="match status" value="1"/>
</dbReference>
<sequence length="353" mass="37697">MPNASLTTGRSEPTSATGVLIAGIGGASLGTEVIKALRLTEGYRLFGCDISPLAFGHYAGLLDKSMLVRKDAYIDDILTLCSAHCLKVVIPGGDEPARLVAAAHPRFSEQGIEVAANSSAVVAELADKALCFRRLEELGFPIPRTFDVERGIPSDLPMPCILKPAIDSGGSAFVFFARSVDEAALYAEYMRRNGLRPIAQEYIPHQNGEFTVGVLSRRDGELVGSVAMKRSFAAKLSVAARGADFLISSGYSQGHIGPYEAVCATAIAIAKAVDSRGPINIQGRVDAEGRFLPFEINPRFSASTYLRALAGFNEVDYFIRHLLGQPLPTLAANPGWHLRSLTEAFVTDGGLIA</sequence>
<dbReference type="RefSeq" id="WP_210185877.1">
    <property type="nucleotide sequence ID" value="NZ_FOSN01000002.1"/>
</dbReference>
<dbReference type="EMBL" id="FOSN01000002">
    <property type="protein sequence ID" value="SFK09544.1"/>
    <property type="molecule type" value="Genomic_DNA"/>
</dbReference>
<dbReference type="SUPFAM" id="SSF56059">
    <property type="entry name" value="Glutathione synthetase ATP-binding domain-like"/>
    <property type="match status" value="1"/>
</dbReference>
<feature type="domain" description="ATP-grasp" evidence="2">
    <location>
        <begin position="132"/>
        <end position="323"/>
    </location>
</feature>
<dbReference type="Pfam" id="PF15632">
    <property type="entry name" value="ATPgrasp_Ter"/>
    <property type="match status" value="1"/>
</dbReference>
<dbReference type="GO" id="GO:0005524">
    <property type="term" value="F:ATP binding"/>
    <property type="evidence" value="ECO:0007669"/>
    <property type="project" value="UniProtKB-UniRule"/>
</dbReference>
<dbReference type="Gene3D" id="3.30.470.20">
    <property type="entry name" value="ATP-grasp fold, B domain"/>
    <property type="match status" value="1"/>
</dbReference>
<organism evidence="3 4">
    <name type="scientific">Methylocapsa palsarum</name>
    <dbReference type="NCBI Taxonomy" id="1612308"/>
    <lineage>
        <taxon>Bacteria</taxon>
        <taxon>Pseudomonadati</taxon>
        <taxon>Pseudomonadota</taxon>
        <taxon>Alphaproteobacteria</taxon>
        <taxon>Hyphomicrobiales</taxon>
        <taxon>Beijerinckiaceae</taxon>
        <taxon>Methylocapsa</taxon>
    </lineage>
</organism>
<dbReference type="STRING" id="1612308.SAMN05444581_10250"/>
<keyword evidence="4" id="KW-1185">Reference proteome</keyword>
<reference evidence="3 4" key="1">
    <citation type="submission" date="2016-10" db="EMBL/GenBank/DDBJ databases">
        <authorList>
            <person name="de Groot N.N."/>
        </authorList>
    </citation>
    <scope>NUCLEOTIDE SEQUENCE [LARGE SCALE GENOMIC DNA]</scope>
    <source>
        <strain evidence="3 4">NE2</strain>
    </source>
</reference>
<dbReference type="GO" id="GO:0046872">
    <property type="term" value="F:metal ion binding"/>
    <property type="evidence" value="ECO:0007669"/>
    <property type="project" value="InterPro"/>
</dbReference>
<dbReference type="InterPro" id="IPR011761">
    <property type="entry name" value="ATP-grasp"/>
</dbReference>
<proteinExistence type="predicted"/>
<dbReference type="AlphaFoldDB" id="A0A1I3WPD9"/>
<accession>A0A1I3WPD9</accession>
<evidence type="ECO:0000259" key="2">
    <source>
        <dbReference type="PROSITE" id="PS50975"/>
    </source>
</evidence>
<dbReference type="Proteomes" id="UP000198755">
    <property type="component" value="Unassembled WGS sequence"/>
</dbReference>
<keyword evidence="1" id="KW-0067">ATP-binding</keyword>
<gene>
    <name evidence="3" type="ORF">SAMN05444581_10250</name>
</gene>
<name>A0A1I3WPD9_9HYPH</name>
<dbReference type="Gene3D" id="3.40.50.20">
    <property type="match status" value="1"/>
</dbReference>